<organism evidence="1 2">
    <name type="scientific">Bacillus safensis</name>
    <dbReference type="NCBI Taxonomy" id="561879"/>
    <lineage>
        <taxon>Bacteria</taxon>
        <taxon>Bacillati</taxon>
        <taxon>Bacillota</taxon>
        <taxon>Bacilli</taxon>
        <taxon>Bacillales</taxon>
        <taxon>Bacillaceae</taxon>
        <taxon>Bacillus</taxon>
    </lineage>
</organism>
<sequence length="50" mass="5521">MVVTNDYREVIQSDFVEVVVDATGVPEVGANISLEALNSKKHLVLFKCRS</sequence>
<dbReference type="Gene3D" id="3.40.50.720">
    <property type="entry name" value="NAD(P)-binding Rossmann-like Domain"/>
    <property type="match status" value="1"/>
</dbReference>
<protein>
    <submittedName>
        <fullName evidence="1">Uncharacterized protein</fullName>
    </submittedName>
</protein>
<dbReference type="InterPro" id="IPR036291">
    <property type="entry name" value="NAD(P)-bd_dom_sf"/>
</dbReference>
<reference evidence="1 2" key="1">
    <citation type="submission" date="2019-12" db="EMBL/GenBank/DDBJ databases">
        <title>Full genome sequence of a Bacillus safensis strain isolated from commercially available natto in Indonesia.</title>
        <authorList>
            <person name="Yoshida M."/>
            <person name="Uomi M."/>
            <person name="Waturangi D."/>
            <person name="Ekaputri J.J."/>
            <person name="Setiamarga D.H.E."/>
        </authorList>
    </citation>
    <scope>NUCLEOTIDE SEQUENCE [LARGE SCALE GENOMIC DNA]</scope>
    <source>
        <strain evidence="1 2">IDN1</strain>
    </source>
</reference>
<evidence type="ECO:0000313" key="2">
    <source>
        <dbReference type="Proteomes" id="UP000464658"/>
    </source>
</evidence>
<accession>A0A5S9M8F0</accession>
<proteinExistence type="predicted"/>
<dbReference type="SUPFAM" id="SSF51735">
    <property type="entry name" value="NAD(P)-binding Rossmann-fold domains"/>
    <property type="match status" value="1"/>
</dbReference>
<dbReference type="EMBL" id="AP021906">
    <property type="protein sequence ID" value="BBP89148.1"/>
    <property type="molecule type" value="Genomic_DNA"/>
</dbReference>
<dbReference type="Proteomes" id="UP000464658">
    <property type="component" value="Chromosome"/>
</dbReference>
<evidence type="ECO:0000313" key="1">
    <source>
        <dbReference type="EMBL" id="BBP89148.1"/>
    </source>
</evidence>
<gene>
    <name evidence="1" type="ORF">BsIDN1_27660</name>
</gene>
<name>A0A5S9M8F0_BACIA</name>
<dbReference type="AlphaFoldDB" id="A0A5S9M8F0"/>